<feature type="domain" description="AP2/ERF" evidence="8">
    <location>
        <begin position="1"/>
        <end position="38"/>
    </location>
</feature>
<dbReference type="PROSITE" id="PS51032">
    <property type="entry name" value="AP2_ERF"/>
    <property type="match status" value="1"/>
</dbReference>
<feature type="region of interest" description="Disordered" evidence="7">
    <location>
        <begin position="132"/>
        <end position="188"/>
    </location>
</feature>
<dbReference type="SUPFAM" id="SSF54171">
    <property type="entry name" value="DNA-binding domain"/>
    <property type="match status" value="1"/>
</dbReference>
<dbReference type="InterPro" id="IPR036955">
    <property type="entry name" value="AP2/ERF_dom_sf"/>
</dbReference>
<dbReference type="OMA" id="TINKMDH"/>
<feature type="coiled-coil region" evidence="6">
    <location>
        <begin position="198"/>
        <end position="225"/>
    </location>
</feature>
<dbReference type="Proteomes" id="UP000243975">
    <property type="component" value="Unassembled WGS sequence"/>
</dbReference>
<dbReference type="GO" id="GO:0005634">
    <property type="term" value="C:nucleus"/>
    <property type="evidence" value="ECO:0007669"/>
    <property type="project" value="UniProtKB-SubCell"/>
</dbReference>
<evidence type="ECO:0000256" key="2">
    <source>
        <dbReference type="ARBA" id="ARBA00023015"/>
    </source>
</evidence>
<evidence type="ECO:0000256" key="5">
    <source>
        <dbReference type="ARBA" id="ARBA00023242"/>
    </source>
</evidence>
<evidence type="ECO:0000256" key="1">
    <source>
        <dbReference type="ARBA" id="ARBA00004123"/>
    </source>
</evidence>
<keyword evidence="4" id="KW-0804">Transcription</keyword>
<keyword evidence="6" id="KW-0175">Coiled coil</keyword>
<protein>
    <submittedName>
        <fullName evidence="9">AP2/ERF domain-containing protein</fullName>
    </submittedName>
</protein>
<evidence type="ECO:0000313" key="9">
    <source>
        <dbReference type="EMBL" id="KVH94782.1"/>
    </source>
</evidence>
<dbReference type="AlphaFoldDB" id="A0A118JWK3"/>
<dbReference type="Gene3D" id="3.30.730.10">
    <property type="entry name" value="AP2/ERF domain"/>
    <property type="match status" value="1"/>
</dbReference>
<feature type="compositionally biased region" description="Basic and acidic residues" evidence="7">
    <location>
        <begin position="136"/>
        <end position="153"/>
    </location>
</feature>
<comment type="caution">
    <text evidence="9">The sequence shown here is derived from an EMBL/GenBank/DDBJ whole genome shotgun (WGS) entry which is preliminary data.</text>
</comment>
<evidence type="ECO:0000259" key="8">
    <source>
        <dbReference type="PROSITE" id="PS51032"/>
    </source>
</evidence>
<accession>A0A118JWK3</accession>
<sequence length="415" mass="47024">MGKRNMSLGAYDDEEAAARAYDLAALKYWGPGTLINFPVTDYTRDLEEMQNLSREDYLASLRRKGSGFSRGTSKCRGISSTRWDSPLGRIAGSDYHNCMHHGDDATTESEYVGGVCMDRKIDLTPFIKWWGPNKSRQSESHGKSSEETDHGSSEDVESASEWVTQPTEPYQLPRLGGKQHKRSSVSAMSILSRSPAFKRLQEKALKKEEKDVENDENENKNSINKMDYGKAVEKAGHDAASEGFGVALGMEAGELPLQRNTYPLAPFLSAPLLTNYNTIDPLTDPILWSSLVPALRPRSSQPMEVRTNTYVCLVIYHMLPVLYLIWPLLQRQRPVQIILSSNRRTCSLHDPSALFVQILLGKLQHMCYANEIYNNLTASEQENVALRAWSNWPKYTANTLQRHDHKHPLHRRFHQ</sequence>
<dbReference type="GO" id="GO:0003677">
    <property type="term" value="F:DNA binding"/>
    <property type="evidence" value="ECO:0007669"/>
    <property type="project" value="UniProtKB-KW"/>
</dbReference>
<comment type="subcellular location">
    <subcellularLocation>
        <location evidence="1">Nucleus</location>
    </subcellularLocation>
</comment>
<keyword evidence="2" id="KW-0805">Transcription regulation</keyword>
<gene>
    <name evidence="9" type="ORF">Ccrd_003154</name>
</gene>
<keyword evidence="5" id="KW-0539">Nucleus</keyword>
<name>A0A118JWK3_CYNCS</name>
<proteinExistence type="predicted"/>
<dbReference type="SMART" id="SM00380">
    <property type="entry name" value="AP2"/>
    <property type="match status" value="1"/>
</dbReference>
<keyword evidence="3" id="KW-0238">DNA-binding</keyword>
<evidence type="ECO:0000256" key="6">
    <source>
        <dbReference type="SAM" id="Coils"/>
    </source>
</evidence>
<dbReference type="InterPro" id="IPR016177">
    <property type="entry name" value="DNA-bd_dom_sf"/>
</dbReference>
<dbReference type="STRING" id="59895.A0A118JWK3"/>
<evidence type="ECO:0000256" key="7">
    <source>
        <dbReference type="SAM" id="MobiDB-lite"/>
    </source>
</evidence>
<dbReference type="PANTHER" id="PTHR32467:SF32">
    <property type="entry name" value="AP2-LIKE ETHYLENE-RESPONSIVE TRANSCRIPTION FACTOR SMOS1"/>
    <property type="match status" value="1"/>
</dbReference>
<dbReference type="PANTHER" id="PTHR32467">
    <property type="entry name" value="AP2-LIKE ETHYLENE-RESPONSIVE TRANSCRIPTION FACTOR"/>
    <property type="match status" value="1"/>
</dbReference>
<dbReference type="EMBL" id="LEKV01004526">
    <property type="protein sequence ID" value="KVH94782.1"/>
    <property type="molecule type" value="Genomic_DNA"/>
</dbReference>
<evidence type="ECO:0000313" key="10">
    <source>
        <dbReference type="Proteomes" id="UP000243975"/>
    </source>
</evidence>
<dbReference type="InterPro" id="IPR001471">
    <property type="entry name" value="AP2/ERF_dom"/>
</dbReference>
<keyword evidence="10" id="KW-1185">Reference proteome</keyword>
<dbReference type="Gramene" id="KVH94782">
    <property type="protein sequence ID" value="KVH94782"/>
    <property type="gene ID" value="Ccrd_003154"/>
</dbReference>
<organism evidence="9 10">
    <name type="scientific">Cynara cardunculus var. scolymus</name>
    <name type="common">Globe artichoke</name>
    <name type="synonym">Cynara scolymus</name>
    <dbReference type="NCBI Taxonomy" id="59895"/>
    <lineage>
        <taxon>Eukaryota</taxon>
        <taxon>Viridiplantae</taxon>
        <taxon>Streptophyta</taxon>
        <taxon>Embryophyta</taxon>
        <taxon>Tracheophyta</taxon>
        <taxon>Spermatophyta</taxon>
        <taxon>Magnoliopsida</taxon>
        <taxon>eudicotyledons</taxon>
        <taxon>Gunneridae</taxon>
        <taxon>Pentapetalae</taxon>
        <taxon>asterids</taxon>
        <taxon>campanulids</taxon>
        <taxon>Asterales</taxon>
        <taxon>Asteraceae</taxon>
        <taxon>Carduoideae</taxon>
        <taxon>Cardueae</taxon>
        <taxon>Carduinae</taxon>
        <taxon>Cynara</taxon>
    </lineage>
</organism>
<evidence type="ECO:0000256" key="4">
    <source>
        <dbReference type="ARBA" id="ARBA00023163"/>
    </source>
</evidence>
<reference evidence="9 10" key="1">
    <citation type="journal article" date="2016" name="Sci. Rep.">
        <title>The genome sequence of the outbreeding globe artichoke constructed de novo incorporating a phase-aware low-pass sequencing strategy of F1 progeny.</title>
        <authorList>
            <person name="Scaglione D."/>
            <person name="Reyes-Chin-Wo S."/>
            <person name="Acquadro A."/>
            <person name="Froenicke L."/>
            <person name="Portis E."/>
            <person name="Beitel C."/>
            <person name="Tirone M."/>
            <person name="Mauro R."/>
            <person name="Lo Monaco A."/>
            <person name="Mauromicale G."/>
            <person name="Faccioli P."/>
            <person name="Cattivelli L."/>
            <person name="Rieseberg L."/>
            <person name="Michelmore R."/>
            <person name="Lanteri S."/>
        </authorList>
    </citation>
    <scope>NUCLEOTIDE SEQUENCE [LARGE SCALE GENOMIC DNA]</scope>
    <source>
        <strain evidence="9">2C</strain>
    </source>
</reference>
<evidence type="ECO:0000256" key="3">
    <source>
        <dbReference type="ARBA" id="ARBA00023125"/>
    </source>
</evidence>
<dbReference type="GO" id="GO:0003700">
    <property type="term" value="F:DNA-binding transcription factor activity"/>
    <property type="evidence" value="ECO:0007669"/>
    <property type="project" value="InterPro"/>
</dbReference>